<protein>
    <submittedName>
        <fullName evidence="8">Sigma-70 family RNA polymerase sigma factor</fullName>
    </submittedName>
</protein>
<sequence>MDLDELVKRFQRKDVMAFEQLYGMYWENICGAIHVVVRDKYMAEEICQDVFTKVWHNAETYNPSKGRFFTWVLNIARNAAIDKVRSKSYKNQKKNLSADYFVGILNRADDIEEKDENPIDISALKAMVLDLKQKCLEIIEMLYFKGYTQKETSKQLDIPLGTVKTRNRSCISKLRENITVGWK</sequence>
<evidence type="ECO:0000259" key="6">
    <source>
        <dbReference type="Pfam" id="PF04542"/>
    </source>
</evidence>
<dbReference type="AlphaFoldDB" id="A0A3G2L6A5"/>
<dbReference type="GO" id="GO:0003677">
    <property type="term" value="F:DNA binding"/>
    <property type="evidence" value="ECO:0007669"/>
    <property type="project" value="UniProtKB-KW"/>
</dbReference>
<dbReference type="PANTHER" id="PTHR43133:SF62">
    <property type="entry name" value="RNA POLYMERASE SIGMA FACTOR SIGZ"/>
    <property type="match status" value="1"/>
</dbReference>
<proteinExistence type="inferred from homology"/>
<dbReference type="RefSeq" id="WP_121848784.1">
    <property type="nucleotide sequence ID" value="NZ_CP032050.1"/>
</dbReference>
<dbReference type="InterPro" id="IPR007630">
    <property type="entry name" value="RNA_pol_sigma70_r4"/>
</dbReference>
<dbReference type="GO" id="GO:0016987">
    <property type="term" value="F:sigma factor activity"/>
    <property type="evidence" value="ECO:0007669"/>
    <property type="project" value="UniProtKB-KW"/>
</dbReference>
<dbReference type="Gene3D" id="1.10.10.10">
    <property type="entry name" value="Winged helix-like DNA-binding domain superfamily/Winged helix DNA-binding domain"/>
    <property type="match status" value="1"/>
</dbReference>
<dbReference type="KEGG" id="emar:D1013_10485"/>
<evidence type="ECO:0000256" key="4">
    <source>
        <dbReference type="ARBA" id="ARBA00023125"/>
    </source>
</evidence>
<accession>A0A3G2L6A5</accession>
<dbReference type="PANTHER" id="PTHR43133">
    <property type="entry name" value="RNA POLYMERASE ECF-TYPE SIGMA FACTO"/>
    <property type="match status" value="1"/>
</dbReference>
<reference evidence="8 9" key="1">
    <citation type="submission" date="2018-08" db="EMBL/GenBank/DDBJ databases">
        <title>The reduced genetic potential of extracellular carbohydrate catabolism in Euzebyella marina RN62, a Flavobacteriia bacterium isolated from the hadal water.</title>
        <authorList>
            <person name="Xue C."/>
        </authorList>
    </citation>
    <scope>NUCLEOTIDE SEQUENCE [LARGE SCALE GENOMIC DNA]</scope>
    <source>
        <strain evidence="8 9">RN62</strain>
    </source>
</reference>
<dbReference type="Pfam" id="PF04542">
    <property type="entry name" value="Sigma70_r2"/>
    <property type="match status" value="1"/>
</dbReference>
<dbReference type="SUPFAM" id="SSF88946">
    <property type="entry name" value="Sigma2 domain of RNA polymerase sigma factors"/>
    <property type="match status" value="1"/>
</dbReference>
<name>A0A3G2L6A5_9FLAO</name>
<keyword evidence="9" id="KW-1185">Reference proteome</keyword>
<keyword evidence="2" id="KW-0805">Transcription regulation</keyword>
<dbReference type="InterPro" id="IPR013324">
    <property type="entry name" value="RNA_pol_sigma_r3/r4-like"/>
</dbReference>
<dbReference type="SUPFAM" id="SSF88659">
    <property type="entry name" value="Sigma3 and sigma4 domains of RNA polymerase sigma factors"/>
    <property type="match status" value="1"/>
</dbReference>
<feature type="domain" description="RNA polymerase sigma-70 region 4" evidence="7">
    <location>
        <begin position="132"/>
        <end position="176"/>
    </location>
</feature>
<dbReference type="EMBL" id="CP032050">
    <property type="protein sequence ID" value="AYN67768.1"/>
    <property type="molecule type" value="Genomic_DNA"/>
</dbReference>
<dbReference type="InterPro" id="IPR036388">
    <property type="entry name" value="WH-like_DNA-bd_sf"/>
</dbReference>
<dbReference type="GO" id="GO:0006352">
    <property type="term" value="P:DNA-templated transcription initiation"/>
    <property type="evidence" value="ECO:0007669"/>
    <property type="project" value="InterPro"/>
</dbReference>
<dbReference type="NCBIfam" id="TIGR02937">
    <property type="entry name" value="sigma70-ECF"/>
    <property type="match status" value="1"/>
</dbReference>
<dbReference type="Pfam" id="PF04545">
    <property type="entry name" value="Sigma70_r4"/>
    <property type="match status" value="1"/>
</dbReference>
<gene>
    <name evidence="8" type="ORF">D1013_10485</name>
</gene>
<dbReference type="Proteomes" id="UP000276309">
    <property type="component" value="Chromosome"/>
</dbReference>
<comment type="similarity">
    <text evidence="1">Belongs to the sigma-70 factor family. ECF subfamily.</text>
</comment>
<keyword evidence="3" id="KW-0731">Sigma factor</keyword>
<dbReference type="InterPro" id="IPR039425">
    <property type="entry name" value="RNA_pol_sigma-70-like"/>
</dbReference>
<dbReference type="InterPro" id="IPR014284">
    <property type="entry name" value="RNA_pol_sigma-70_dom"/>
</dbReference>
<organism evidence="8 9">
    <name type="scientific">Euzebyella marina</name>
    <dbReference type="NCBI Taxonomy" id="1761453"/>
    <lineage>
        <taxon>Bacteria</taxon>
        <taxon>Pseudomonadati</taxon>
        <taxon>Bacteroidota</taxon>
        <taxon>Flavobacteriia</taxon>
        <taxon>Flavobacteriales</taxon>
        <taxon>Flavobacteriaceae</taxon>
        <taxon>Euzebyella</taxon>
    </lineage>
</organism>
<feature type="domain" description="RNA polymerase sigma-70 region 2" evidence="6">
    <location>
        <begin position="36"/>
        <end position="88"/>
    </location>
</feature>
<dbReference type="InterPro" id="IPR013325">
    <property type="entry name" value="RNA_pol_sigma_r2"/>
</dbReference>
<evidence type="ECO:0000256" key="1">
    <source>
        <dbReference type="ARBA" id="ARBA00010641"/>
    </source>
</evidence>
<keyword evidence="4" id="KW-0238">DNA-binding</keyword>
<evidence type="ECO:0000313" key="9">
    <source>
        <dbReference type="Proteomes" id="UP000276309"/>
    </source>
</evidence>
<evidence type="ECO:0000256" key="5">
    <source>
        <dbReference type="ARBA" id="ARBA00023163"/>
    </source>
</evidence>
<evidence type="ECO:0000259" key="7">
    <source>
        <dbReference type="Pfam" id="PF04545"/>
    </source>
</evidence>
<dbReference type="Gene3D" id="1.10.1740.10">
    <property type="match status" value="1"/>
</dbReference>
<evidence type="ECO:0000313" key="8">
    <source>
        <dbReference type="EMBL" id="AYN67768.1"/>
    </source>
</evidence>
<dbReference type="OrthoDB" id="9784272at2"/>
<evidence type="ECO:0000256" key="3">
    <source>
        <dbReference type="ARBA" id="ARBA00023082"/>
    </source>
</evidence>
<evidence type="ECO:0000256" key="2">
    <source>
        <dbReference type="ARBA" id="ARBA00023015"/>
    </source>
</evidence>
<dbReference type="InterPro" id="IPR007627">
    <property type="entry name" value="RNA_pol_sigma70_r2"/>
</dbReference>
<keyword evidence="5" id="KW-0804">Transcription</keyword>